<keyword evidence="2" id="KW-1185">Reference proteome</keyword>
<accession>A0A927N0Q5</accession>
<dbReference type="AlphaFoldDB" id="A0A927N0Q5"/>
<dbReference type="Proteomes" id="UP000638648">
    <property type="component" value="Unassembled WGS sequence"/>
</dbReference>
<comment type="caution">
    <text evidence="1">The sequence shown here is derived from an EMBL/GenBank/DDBJ whole genome shotgun (WGS) entry which is preliminary data.</text>
</comment>
<evidence type="ECO:0000313" key="1">
    <source>
        <dbReference type="EMBL" id="MBE1609884.1"/>
    </source>
</evidence>
<protein>
    <submittedName>
        <fullName evidence="1">Uncharacterized protein</fullName>
    </submittedName>
</protein>
<sequence>MTRVMRTHGLHNVITGTLVMHAFGVSYPNDWESTLPAKVARRDQWLARFDAR</sequence>
<gene>
    <name evidence="1" type="ORF">HEB94_006732</name>
</gene>
<dbReference type="RefSeq" id="WP_192753378.1">
    <property type="nucleotide sequence ID" value="NZ_BAABJL010000284.1"/>
</dbReference>
<reference evidence="1" key="1">
    <citation type="submission" date="2020-10" db="EMBL/GenBank/DDBJ databases">
        <title>Sequencing the genomes of 1000 actinobacteria strains.</title>
        <authorList>
            <person name="Klenk H.-P."/>
        </authorList>
    </citation>
    <scope>NUCLEOTIDE SEQUENCE</scope>
    <source>
        <strain evidence="1">DSM 45354</strain>
    </source>
</reference>
<proteinExistence type="predicted"/>
<name>A0A927N0Q5_9ACTN</name>
<organism evidence="1 2">
    <name type="scientific">Actinopolymorpha pittospori</name>
    <dbReference type="NCBI Taxonomy" id="648752"/>
    <lineage>
        <taxon>Bacteria</taxon>
        <taxon>Bacillati</taxon>
        <taxon>Actinomycetota</taxon>
        <taxon>Actinomycetes</taxon>
        <taxon>Propionibacteriales</taxon>
        <taxon>Actinopolymorphaceae</taxon>
        <taxon>Actinopolymorpha</taxon>
    </lineage>
</organism>
<evidence type="ECO:0000313" key="2">
    <source>
        <dbReference type="Proteomes" id="UP000638648"/>
    </source>
</evidence>
<dbReference type="EMBL" id="JADBEM010000001">
    <property type="protein sequence ID" value="MBE1609884.1"/>
    <property type="molecule type" value="Genomic_DNA"/>
</dbReference>